<dbReference type="InterPro" id="IPR013320">
    <property type="entry name" value="ConA-like_dom_sf"/>
</dbReference>
<dbReference type="EMBL" id="MFJR01000007">
    <property type="protein sequence ID" value="OGG26871.1"/>
    <property type="molecule type" value="Genomic_DNA"/>
</dbReference>
<dbReference type="SUPFAM" id="SSF49899">
    <property type="entry name" value="Concanavalin A-like lectins/glucanases"/>
    <property type="match status" value="1"/>
</dbReference>
<protein>
    <recommendedName>
        <fullName evidence="3">Laminin G domain-containing protein</fullName>
    </recommendedName>
</protein>
<organism evidence="1 2">
    <name type="scientific">Candidatus Gottesmanbacteria bacterium RIFCSPLOWO2_01_FULL_39_12b</name>
    <dbReference type="NCBI Taxonomy" id="1798388"/>
    <lineage>
        <taxon>Bacteria</taxon>
        <taxon>Candidatus Gottesmaniibacteriota</taxon>
    </lineage>
</organism>
<gene>
    <name evidence="1" type="ORF">A2960_01780</name>
</gene>
<dbReference type="AlphaFoldDB" id="A0A1F6AQA2"/>
<name>A0A1F6AQA2_9BACT</name>
<accession>A0A1F6AQA2</accession>
<dbReference type="Pfam" id="PF13385">
    <property type="entry name" value="Laminin_G_3"/>
    <property type="match status" value="1"/>
</dbReference>
<evidence type="ECO:0008006" key="3">
    <source>
        <dbReference type="Google" id="ProtNLM"/>
    </source>
</evidence>
<proteinExistence type="predicted"/>
<dbReference type="Gene3D" id="2.60.120.200">
    <property type="match status" value="1"/>
</dbReference>
<evidence type="ECO:0000313" key="1">
    <source>
        <dbReference type="EMBL" id="OGG26871.1"/>
    </source>
</evidence>
<comment type="caution">
    <text evidence="1">The sequence shown here is derived from an EMBL/GenBank/DDBJ whole genome shotgun (WGS) entry which is preliminary data.</text>
</comment>
<sequence>MKKIIFLSFLIFFVLVLPAFQQINATNPIGNFLELKGGYLKSQLSSSNNPNAFSFESWIKPDQTSGIQKIISIGGTDSLHYEISINGASLSVRYNSDNNTQVLITAGNLQANIWNHIAVKLAPDYTELLINGSRVFRIVINNLLLTVGNTIVVGNSYLENNPNINAFKGSIDEIRISNKIRDVSQLWNQGAYQSPLISDAYTVLLWHLDENRGELKAFDSSANKYDATLVGNDSLIHFFGILPTPTPVIFSLPQLRFNRIILPTLALPRPIITSFIPPQSAPSPGINPSPMITLSVRSSRPLISR</sequence>
<evidence type="ECO:0000313" key="2">
    <source>
        <dbReference type="Proteomes" id="UP000176609"/>
    </source>
</evidence>
<dbReference type="Proteomes" id="UP000176609">
    <property type="component" value="Unassembled WGS sequence"/>
</dbReference>
<reference evidence="1 2" key="1">
    <citation type="journal article" date="2016" name="Nat. Commun.">
        <title>Thousands of microbial genomes shed light on interconnected biogeochemical processes in an aquifer system.</title>
        <authorList>
            <person name="Anantharaman K."/>
            <person name="Brown C.T."/>
            <person name="Hug L.A."/>
            <person name="Sharon I."/>
            <person name="Castelle C.J."/>
            <person name="Probst A.J."/>
            <person name="Thomas B.C."/>
            <person name="Singh A."/>
            <person name="Wilkins M.J."/>
            <person name="Karaoz U."/>
            <person name="Brodie E.L."/>
            <person name="Williams K.H."/>
            <person name="Hubbard S.S."/>
            <person name="Banfield J.F."/>
        </authorList>
    </citation>
    <scope>NUCLEOTIDE SEQUENCE [LARGE SCALE GENOMIC DNA]</scope>
</reference>